<dbReference type="FunFam" id="3.90.950.10:FF:000001">
    <property type="entry name" value="dITP/XTP pyrophosphatase"/>
    <property type="match status" value="1"/>
</dbReference>
<dbReference type="EC" id="3.6.1.66" evidence="10"/>
<keyword evidence="6 10" id="KW-0460">Magnesium</keyword>
<dbReference type="GO" id="GO:0017111">
    <property type="term" value="F:ribonucleoside triphosphate phosphatase activity"/>
    <property type="evidence" value="ECO:0007669"/>
    <property type="project" value="InterPro"/>
</dbReference>
<dbReference type="EMBL" id="CP114014">
    <property type="protein sequence ID" value="XAY06617.1"/>
    <property type="molecule type" value="Genomic_DNA"/>
</dbReference>
<name>A0AAU7AZ73_9ACTN</name>
<keyword evidence="5 10" id="KW-0378">Hydrolase</keyword>
<dbReference type="CDD" id="cd00515">
    <property type="entry name" value="HAM1"/>
    <property type="match status" value="1"/>
</dbReference>
<dbReference type="Gene3D" id="3.90.950.10">
    <property type="match status" value="1"/>
</dbReference>
<dbReference type="InterPro" id="IPR029001">
    <property type="entry name" value="ITPase-like_fam"/>
</dbReference>
<proteinExistence type="inferred from homology"/>
<protein>
    <recommendedName>
        <fullName evidence="10">dITP/XTP pyrophosphatase</fullName>
        <ecNumber evidence="10">3.6.1.66</ecNumber>
    </recommendedName>
    <alternativeName>
        <fullName evidence="10">Non-canonical purine NTP pyrophosphatase</fullName>
    </alternativeName>
    <alternativeName>
        <fullName evidence="10">Non-standard purine NTP pyrophosphatase</fullName>
    </alternativeName>
    <alternativeName>
        <fullName evidence="10">Nucleoside-triphosphate diphosphatase</fullName>
    </alternativeName>
    <alternativeName>
        <fullName evidence="10">Nucleoside-triphosphate pyrophosphatase</fullName>
        <shortName evidence="10">NTPase</shortName>
    </alternativeName>
</protein>
<dbReference type="InterPro" id="IPR020922">
    <property type="entry name" value="dITP/XTP_pyrophosphatase"/>
</dbReference>
<evidence type="ECO:0000256" key="8">
    <source>
        <dbReference type="ARBA" id="ARBA00051875"/>
    </source>
</evidence>
<comment type="cofactor">
    <cofactor evidence="10">
        <name>Mg(2+)</name>
        <dbReference type="ChEBI" id="CHEBI:18420"/>
    </cofactor>
    <text evidence="10">Binds 1 Mg(2+) ion per subunit.</text>
</comment>
<evidence type="ECO:0000256" key="10">
    <source>
        <dbReference type="HAMAP-Rule" id="MF_01405"/>
    </source>
</evidence>
<dbReference type="KEGG" id="parq:DSM112329_03492"/>
<comment type="caution">
    <text evidence="10">Lacks conserved residue(s) required for the propagation of feature annotation.</text>
</comment>
<keyword evidence="7 10" id="KW-0546">Nucleotide metabolism</keyword>
<comment type="catalytic activity">
    <reaction evidence="9 10">
        <text>XTP + H2O = XMP + diphosphate + H(+)</text>
        <dbReference type="Rhea" id="RHEA:28610"/>
        <dbReference type="ChEBI" id="CHEBI:15377"/>
        <dbReference type="ChEBI" id="CHEBI:15378"/>
        <dbReference type="ChEBI" id="CHEBI:33019"/>
        <dbReference type="ChEBI" id="CHEBI:57464"/>
        <dbReference type="ChEBI" id="CHEBI:61314"/>
        <dbReference type="EC" id="3.6.1.66"/>
    </reaction>
</comment>
<dbReference type="AlphaFoldDB" id="A0AAU7AZ73"/>
<evidence type="ECO:0000256" key="4">
    <source>
        <dbReference type="ARBA" id="ARBA00022741"/>
    </source>
</evidence>
<keyword evidence="4 10" id="KW-0547">Nucleotide-binding</keyword>
<gene>
    <name evidence="11" type="ORF">DSM112329_03492</name>
</gene>
<dbReference type="SUPFAM" id="SSF52972">
    <property type="entry name" value="ITPase-like"/>
    <property type="match status" value="1"/>
</dbReference>
<evidence type="ECO:0000256" key="6">
    <source>
        <dbReference type="ARBA" id="ARBA00022842"/>
    </source>
</evidence>
<evidence type="ECO:0000256" key="2">
    <source>
        <dbReference type="ARBA" id="ARBA00011738"/>
    </source>
</evidence>
<feature type="binding site" evidence="10">
    <location>
        <position position="65"/>
    </location>
    <ligand>
        <name>Mg(2+)</name>
        <dbReference type="ChEBI" id="CHEBI:18420"/>
    </ligand>
</feature>
<accession>A0AAU7AZ73</accession>
<sequence>MRLVLATRNAHKADEFGLLLAGHEVAPLPDEVVLPPETGQTFTANARIKAQAAATALGVAVIADDSGIVAAALGGRPGVYSARYAGPDATAEENLAKLLAEAPAGSPVAYVCAIVLIDPATGTDVAFEGRCTGVLDDDPRGTEGFGYDPAFRPDDIADGRTMAQLSPTEKAAISHRGRAARELAAWLAVR</sequence>
<dbReference type="InterPro" id="IPR002637">
    <property type="entry name" value="RdgB/HAM1"/>
</dbReference>
<feature type="binding site" evidence="10">
    <location>
        <begin position="145"/>
        <end position="148"/>
    </location>
    <ligand>
        <name>substrate</name>
    </ligand>
</feature>
<feature type="binding site" evidence="10">
    <location>
        <begin position="7"/>
        <end position="12"/>
    </location>
    <ligand>
        <name>substrate</name>
    </ligand>
</feature>
<dbReference type="Pfam" id="PF01725">
    <property type="entry name" value="Ham1p_like"/>
    <property type="match status" value="1"/>
</dbReference>
<dbReference type="RefSeq" id="WP_354697842.1">
    <property type="nucleotide sequence ID" value="NZ_CP114014.1"/>
</dbReference>
<evidence type="ECO:0000256" key="3">
    <source>
        <dbReference type="ARBA" id="ARBA00022723"/>
    </source>
</evidence>
<dbReference type="GO" id="GO:0000166">
    <property type="term" value="F:nucleotide binding"/>
    <property type="evidence" value="ECO:0007669"/>
    <property type="project" value="UniProtKB-KW"/>
</dbReference>
<comment type="catalytic activity">
    <reaction evidence="8 10">
        <text>dITP + H2O = dIMP + diphosphate + H(+)</text>
        <dbReference type="Rhea" id="RHEA:28342"/>
        <dbReference type="ChEBI" id="CHEBI:15377"/>
        <dbReference type="ChEBI" id="CHEBI:15378"/>
        <dbReference type="ChEBI" id="CHEBI:33019"/>
        <dbReference type="ChEBI" id="CHEBI:61194"/>
        <dbReference type="ChEBI" id="CHEBI:61382"/>
        <dbReference type="EC" id="3.6.1.66"/>
    </reaction>
</comment>
<comment type="similarity">
    <text evidence="1 10">Belongs to the HAM1 NTPase family.</text>
</comment>
<comment type="subunit">
    <text evidence="2 10">Homodimer.</text>
</comment>
<feature type="binding site" evidence="10">
    <location>
        <begin position="175"/>
        <end position="176"/>
    </location>
    <ligand>
        <name>substrate</name>
    </ligand>
</feature>
<dbReference type="GO" id="GO:0009117">
    <property type="term" value="P:nucleotide metabolic process"/>
    <property type="evidence" value="ECO:0007669"/>
    <property type="project" value="UniProtKB-KW"/>
</dbReference>
<evidence type="ECO:0000256" key="9">
    <source>
        <dbReference type="ARBA" id="ARBA00052017"/>
    </source>
</evidence>
<evidence type="ECO:0000256" key="1">
    <source>
        <dbReference type="ARBA" id="ARBA00008023"/>
    </source>
</evidence>
<dbReference type="GO" id="GO:0036220">
    <property type="term" value="F:ITP diphosphatase activity"/>
    <property type="evidence" value="ECO:0007669"/>
    <property type="project" value="UniProtKB-UniRule"/>
</dbReference>
<reference evidence="11" key="1">
    <citation type="submission" date="2022-12" db="EMBL/GenBank/DDBJ databases">
        <title>Paraconexibacter alkalitolerans sp. nov. and Baekduia alba sp. nov., isolated from soil and emended description of the genera Paraconexibacter (Chun et al., 2020) and Baekduia (An et al., 2020).</title>
        <authorList>
            <person name="Vieira S."/>
            <person name="Huber K.J."/>
            <person name="Geppert A."/>
            <person name="Wolf J."/>
            <person name="Neumann-Schaal M."/>
            <person name="Muesken M."/>
            <person name="Overmann J."/>
        </authorList>
    </citation>
    <scope>NUCLEOTIDE SEQUENCE</scope>
    <source>
        <strain evidence="11">AEG42_29</strain>
    </source>
</reference>
<dbReference type="GO" id="GO:0035870">
    <property type="term" value="F:dITP diphosphatase activity"/>
    <property type="evidence" value="ECO:0007669"/>
    <property type="project" value="UniProtKB-UniRule"/>
</dbReference>
<feature type="active site" description="Proton acceptor" evidence="10">
    <location>
        <position position="65"/>
    </location>
</feature>
<dbReference type="GO" id="GO:0036222">
    <property type="term" value="F:XTP diphosphatase activity"/>
    <property type="evidence" value="ECO:0007669"/>
    <property type="project" value="UniProtKB-UniRule"/>
</dbReference>
<dbReference type="HAMAP" id="MF_01405">
    <property type="entry name" value="Non_canon_purine_NTPase"/>
    <property type="match status" value="1"/>
</dbReference>
<keyword evidence="3 10" id="KW-0479">Metal-binding</keyword>
<organism evidence="11">
    <name type="scientific">Paraconexibacter sp. AEG42_29</name>
    <dbReference type="NCBI Taxonomy" id="2997339"/>
    <lineage>
        <taxon>Bacteria</taxon>
        <taxon>Bacillati</taxon>
        <taxon>Actinomycetota</taxon>
        <taxon>Thermoleophilia</taxon>
        <taxon>Solirubrobacterales</taxon>
        <taxon>Paraconexibacteraceae</taxon>
        <taxon>Paraconexibacter</taxon>
    </lineage>
</organism>
<dbReference type="PANTHER" id="PTHR11067">
    <property type="entry name" value="INOSINE TRIPHOSPHATE PYROPHOSPHATASE/HAM1 PROTEIN"/>
    <property type="match status" value="1"/>
</dbReference>
<evidence type="ECO:0000256" key="5">
    <source>
        <dbReference type="ARBA" id="ARBA00022801"/>
    </source>
</evidence>
<evidence type="ECO:0000313" key="11">
    <source>
        <dbReference type="EMBL" id="XAY06617.1"/>
    </source>
</evidence>
<comment type="catalytic activity">
    <reaction evidence="10">
        <text>ITP + H2O = IMP + diphosphate + H(+)</text>
        <dbReference type="Rhea" id="RHEA:29399"/>
        <dbReference type="ChEBI" id="CHEBI:15377"/>
        <dbReference type="ChEBI" id="CHEBI:15378"/>
        <dbReference type="ChEBI" id="CHEBI:33019"/>
        <dbReference type="ChEBI" id="CHEBI:58053"/>
        <dbReference type="ChEBI" id="CHEBI:61402"/>
        <dbReference type="EC" id="3.6.1.66"/>
    </reaction>
</comment>
<dbReference type="GO" id="GO:0005829">
    <property type="term" value="C:cytosol"/>
    <property type="evidence" value="ECO:0007669"/>
    <property type="project" value="TreeGrafter"/>
</dbReference>
<dbReference type="PANTHER" id="PTHR11067:SF9">
    <property type="entry name" value="INOSINE TRIPHOSPHATE PYROPHOSPHATASE"/>
    <property type="match status" value="1"/>
</dbReference>
<feature type="binding site" evidence="10">
    <location>
        <position position="66"/>
    </location>
    <ligand>
        <name>substrate</name>
    </ligand>
</feature>
<dbReference type="GO" id="GO:0046872">
    <property type="term" value="F:metal ion binding"/>
    <property type="evidence" value="ECO:0007669"/>
    <property type="project" value="UniProtKB-KW"/>
</dbReference>
<feature type="binding site" evidence="10">
    <location>
        <position position="170"/>
    </location>
    <ligand>
        <name>substrate</name>
    </ligand>
</feature>
<dbReference type="GO" id="GO:0009146">
    <property type="term" value="P:purine nucleoside triphosphate catabolic process"/>
    <property type="evidence" value="ECO:0007669"/>
    <property type="project" value="UniProtKB-UniRule"/>
</dbReference>
<comment type="function">
    <text evidence="10">Pyrophosphatase that catalyzes the hydrolysis of nucleoside triphosphates to their monophosphate derivatives, with a high preference for the non-canonical purine nucleotides XTP (xanthosine triphosphate), dITP (deoxyinosine triphosphate) and ITP. Seems to function as a house-cleaning enzyme that removes non-canonical purine nucleotides from the nucleotide pool, thus preventing their incorporation into DNA/RNA and avoiding chromosomal lesions.</text>
</comment>
<evidence type="ECO:0000256" key="7">
    <source>
        <dbReference type="ARBA" id="ARBA00023080"/>
    </source>
</evidence>